<dbReference type="AlphaFoldDB" id="A0A2P2NUI3"/>
<accession>A0A2P2NUI3</accession>
<organism evidence="1">
    <name type="scientific">Rhizophora mucronata</name>
    <name type="common">Asiatic mangrove</name>
    <dbReference type="NCBI Taxonomy" id="61149"/>
    <lineage>
        <taxon>Eukaryota</taxon>
        <taxon>Viridiplantae</taxon>
        <taxon>Streptophyta</taxon>
        <taxon>Embryophyta</taxon>
        <taxon>Tracheophyta</taxon>
        <taxon>Spermatophyta</taxon>
        <taxon>Magnoliopsida</taxon>
        <taxon>eudicotyledons</taxon>
        <taxon>Gunneridae</taxon>
        <taxon>Pentapetalae</taxon>
        <taxon>rosids</taxon>
        <taxon>fabids</taxon>
        <taxon>Malpighiales</taxon>
        <taxon>Rhizophoraceae</taxon>
        <taxon>Rhizophora</taxon>
    </lineage>
</organism>
<reference evidence="1" key="1">
    <citation type="submission" date="2018-02" db="EMBL/GenBank/DDBJ databases">
        <title>Rhizophora mucronata_Transcriptome.</title>
        <authorList>
            <person name="Meera S.P."/>
            <person name="Sreeshan A."/>
            <person name="Augustine A."/>
        </authorList>
    </citation>
    <scope>NUCLEOTIDE SEQUENCE</scope>
    <source>
        <tissue evidence="1">Leaf</tissue>
    </source>
</reference>
<name>A0A2P2NUI3_RHIMU</name>
<proteinExistence type="predicted"/>
<sequence>MLRFVILCIKYKNRKGSSQKT</sequence>
<dbReference type="EMBL" id="GGEC01065609">
    <property type="protein sequence ID" value="MBX46093.1"/>
    <property type="molecule type" value="Transcribed_RNA"/>
</dbReference>
<evidence type="ECO:0000313" key="1">
    <source>
        <dbReference type="EMBL" id="MBX46093.1"/>
    </source>
</evidence>
<protein>
    <submittedName>
        <fullName evidence="1">Uncharacterized protein</fullName>
    </submittedName>
</protein>